<comment type="subcellular location">
    <subcellularLocation>
        <location evidence="1">Secreted</location>
    </subcellularLocation>
</comment>
<dbReference type="InParanoid" id="A0A2R6S140"/>
<dbReference type="InterPro" id="IPR009009">
    <property type="entry name" value="RlpA-like_DPBB"/>
</dbReference>
<evidence type="ECO:0000256" key="1">
    <source>
        <dbReference type="ARBA" id="ARBA00004613"/>
    </source>
</evidence>
<dbReference type="Gramene" id="PSS35959">
    <property type="protein sequence ID" value="PSS35959"/>
    <property type="gene ID" value="CEY00_Acc00462"/>
</dbReference>
<dbReference type="Pfam" id="PF01357">
    <property type="entry name" value="Expansin_C"/>
    <property type="match status" value="1"/>
</dbReference>
<dbReference type="AlphaFoldDB" id="A0A2R6S140"/>
<dbReference type="InterPro" id="IPR007117">
    <property type="entry name" value="Expansin_CBD"/>
</dbReference>
<dbReference type="Gene3D" id="2.40.40.10">
    <property type="entry name" value="RlpA-like domain"/>
    <property type="match status" value="1"/>
</dbReference>
<feature type="domain" description="Expansin-like EG45" evidence="5">
    <location>
        <begin position="50"/>
        <end position="157"/>
    </location>
</feature>
<dbReference type="STRING" id="1590841.A0A2R6S140"/>
<feature type="domain" description="Expansin-like CBD" evidence="6">
    <location>
        <begin position="170"/>
        <end position="251"/>
    </location>
</feature>
<dbReference type="InterPro" id="IPR036749">
    <property type="entry name" value="Expansin_CBD_sf"/>
</dbReference>
<evidence type="ECO:0000256" key="2">
    <source>
        <dbReference type="ARBA" id="ARBA00022525"/>
    </source>
</evidence>
<dbReference type="PANTHER" id="PTHR31692">
    <property type="entry name" value="EXPANSIN-B3"/>
    <property type="match status" value="1"/>
</dbReference>
<keyword evidence="8" id="KW-1185">Reference proteome</keyword>
<reference evidence="8" key="2">
    <citation type="journal article" date="2018" name="BMC Genomics">
        <title>A manually annotated Actinidia chinensis var. chinensis (kiwifruit) genome highlights the challenges associated with draft genomes and gene prediction in plants.</title>
        <authorList>
            <person name="Pilkington S.M."/>
            <person name="Crowhurst R."/>
            <person name="Hilario E."/>
            <person name="Nardozza S."/>
            <person name="Fraser L."/>
            <person name="Peng Y."/>
            <person name="Gunaseelan K."/>
            <person name="Simpson R."/>
            <person name="Tahir J."/>
            <person name="Deroles S.C."/>
            <person name="Templeton K."/>
            <person name="Luo Z."/>
            <person name="Davy M."/>
            <person name="Cheng C."/>
            <person name="McNeilage M."/>
            <person name="Scaglione D."/>
            <person name="Liu Y."/>
            <person name="Zhang Q."/>
            <person name="Datson P."/>
            <person name="De Silva N."/>
            <person name="Gardiner S.E."/>
            <person name="Bassett H."/>
            <person name="Chagne D."/>
            <person name="McCallum J."/>
            <person name="Dzierzon H."/>
            <person name="Deng C."/>
            <person name="Wang Y.Y."/>
            <person name="Barron L."/>
            <person name="Manako K."/>
            <person name="Bowen J."/>
            <person name="Foster T.M."/>
            <person name="Erridge Z.A."/>
            <person name="Tiffin H."/>
            <person name="Waite C.N."/>
            <person name="Davies K.M."/>
            <person name="Grierson E.P."/>
            <person name="Laing W.A."/>
            <person name="Kirk R."/>
            <person name="Chen X."/>
            <person name="Wood M."/>
            <person name="Montefiori M."/>
            <person name="Brummell D.A."/>
            <person name="Schwinn K.E."/>
            <person name="Catanach A."/>
            <person name="Fullerton C."/>
            <person name="Li D."/>
            <person name="Meiyalaghan S."/>
            <person name="Nieuwenhuizen N."/>
            <person name="Read N."/>
            <person name="Prakash R."/>
            <person name="Hunter D."/>
            <person name="Zhang H."/>
            <person name="McKenzie M."/>
            <person name="Knabel M."/>
            <person name="Harris A."/>
            <person name="Allan A.C."/>
            <person name="Gleave A."/>
            <person name="Chen A."/>
            <person name="Janssen B.J."/>
            <person name="Plunkett B."/>
            <person name="Ampomah-Dwamena C."/>
            <person name="Voogd C."/>
            <person name="Leif D."/>
            <person name="Lafferty D."/>
            <person name="Souleyre E.J.F."/>
            <person name="Varkonyi-Gasic E."/>
            <person name="Gambi F."/>
            <person name="Hanley J."/>
            <person name="Yao J.L."/>
            <person name="Cheung J."/>
            <person name="David K.M."/>
            <person name="Warren B."/>
            <person name="Marsh K."/>
            <person name="Snowden K.C."/>
            <person name="Lin-Wang K."/>
            <person name="Brian L."/>
            <person name="Martinez-Sanchez M."/>
            <person name="Wang M."/>
            <person name="Ileperuma N."/>
            <person name="Macnee N."/>
            <person name="Campin R."/>
            <person name="McAtee P."/>
            <person name="Drummond R.S.M."/>
            <person name="Espley R.V."/>
            <person name="Ireland H.S."/>
            <person name="Wu R."/>
            <person name="Atkinson R.G."/>
            <person name="Karunairetnam S."/>
            <person name="Bulley S."/>
            <person name="Chunkath S."/>
            <person name="Hanley Z."/>
            <person name="Storey R."/>
            <person name="Thrimawithana A.H."/>
            <person name="Thomson S."/>
            <person name="David C."/>
            <person name="Testolin R."/>
            <person name="Huang H."/>
            <person name="Hellens R.P."/>
            <person name="Schaffer R.J."/>
        </authorList>
    </citation>
    <scope>NUCLEOTIDE SEQUENCE [LARGE SCALE GENOMIC DNA]</scope>
    <source>
        <strain evidence="8">cv. Red5</strain>
    </source>
</reference>
<keyword evidence="4" id="KW-0732">Signal</keyword>
<dbReference type="InterPro" id="IPR007112">
    <property type="entry name" value="Expansin/allergen_DPBB_dom"/>
</dbReference>
<dbReference type="InterPro" id="IPR007118">
    <property type="entry name" value="Expan_Lol_pI"/>
</dbReference>
<dbReference type="PROSITE" id="PS50843">
    <property type="entry name" value="EXPANSIN_CBD"/>
    <property type="match status" value="1"/>
</dbReference>
<dbReference type="PANTHER" id="PTHR31692:SF127">
    <property type="entry name" value="EXPANSIN-B5-LIKE"/>
    <property type="match status" value="1"/>
</dbReference>
<comment type="similarity">
    <text evidence="3">Belongs to the expansin family.</text>
</comment>
<gene>
    <name evidence="7" type="ORF">CEY00_Acc00462</name>
</gene>
<evidence type="ECO:0000313" key="8">
    <source>
        <dbReference type="Proteomes" id="UP000241394"/>
    </source>
</evidence>
<dbReference type="Pfam" id="PF03330">
    <property type="entry name" value="DPBB_1"/>
    <property type="match status" value="1"/>
</dbReference>
<dbReference type="PROSITE" id="PS50842">
    <property type="entry name" value="EXPANSIN_EG45"/>
    <property type="match status" value="1"/>
</dbReference>
<proteinExistence type="inferred from homology"/>
<accession>A0A2R6S140</accession>
<sequence length="256" mass="26439">MASSVNHFYSLFAFVTISSLLSSCSMAQPGGFSPTVATWFGNANGAGSSGGACGYGAGVEAAPYNKFVSAGGSSLFKGGQGCGACYQVKCTSNPACSGKPVTVTISDLCPGNCGAFQFDLSGTAFGAMALPGKADPLRGVGKLNIQYQRVPCDYPGFTITFTVDPGSNPFYFAANIEFEDGEGDLSKVEIQQANSNSFAPMQVSFGATWKFNSPTALNAPFSIQLTNGSGKSLVASNVIPVGWKPGETYRSNVNFS</sequence>
<dbReference type="OrthoDB" id="406505at2759"/>
<organism evidence="7 8">
    <name type="scientific">Actinidia chinensis var. chinensis</name>
    <name type="common">Chinese soft-hair kiwi</name>
    <dbReference type="NCBI Taxonomy" id="1590841"/>
    <lineage>
        <taxon>Eukaryota</taxon>
        <taxon>Viridiplantae</taxon>
        <taxon>Streptophyta</taxon>
        <taxon>Embryophyta</taxon>
        <taxon>Tracheophyta</taxon>
        <taxon>Spermatophyta</taxon>
        <taxon>Magnoliopsida</taxon>
        <taxon>eudicotyledons</taxon>
        <taxon>Gunneridae</taxon>
        <taxon>Pentapetalae</taxon>
        <taxon>asterids</taxon>
        <taxon>Ericales</taxon>
        <taxon>Actinidiaceae</taxon>
        <taxon>Actinidia</taxon>
    </lineage>
</organism>
<dbReference type="SUPFAM" id="SSF50685">
    <property type="entry name" value="Barwin-like endoglucanases"/>
    <property type="match status" value="1"/>
</dbReference>
<dbReference type="SMART" id="SM00837">
    <property type="entry name" value="DPBB_1"/>
    <property type="match status" value="1"/>
</dbReference>
<dbReference type="SUPFAM" id="SSF49590">
    <property type="entry name" value="PHL pollen allergen"/>
    <property type="match status" value="1"/>
</dbReference>
<dbReference type="GO" id="GO:0005576">
    <property type="term" value="C:extracellular region"/>
    <property type="evidence" value="ECO:0007669"/>
    <property type="project" value="UniProtKB-SubCell"/>
</dbReference>
<dbReference type="InterPro" id="IPR036908">
    <property type="entry name" value="RlpA-like_sf"/>
</dbReference>
<keyword evidence="2" id="KW-0964">Secreted</keyword>
<feature type="chain" id="PRO_5015330371" evidence="4">
    <location>
        <begin position="28"/>
        <end position="256"/>
    </location>
</feature>
<dbReference type="EMBL" id="NKQK01000001">
    <property type="protein sequence ID" value="PSS35959.1"/>
    <property type="molecule type" value="Genomic_DNA"/>
</dbReference>
<evidence type="ECO:0000259" key="6">
    <source>
        <dbReference type="PROSITE" id="PS50843"/>
    </source>
</evidence>
<name>A0A2R6S140_ACTCC</name>
<reference evidence="7 8" key="1">
    <citation type="submission" date="2017-07" db="EMBL/GenBank/DDBJ databases">
        <title>An improved, manually edited Actinidia chinensis var. chinensis (kiwifruit) genome highlights the challenges associated with draft genomes and gene prediction in plants.</title>
        <authorList>
            <person name="Pilkington S."/>
            <person name="Crowhurst R."/>
            <person name="Hilario E."/>
            <person name="Nardozza S."/>
            <person name="Fraser L."/>
            <person name="Peng Y."/>
            <person name="Gunaseelan K."/>
            <person name="Simpson R."/>
            <person name="Tahir J."/>
            <person name="Deroles S."/>
            <person name="Templeton K."/>
            <person name="Luo Z."/>
            <person name="Davy M."/>
            <person name="Cheng C."/>
            <person name="Mcneilage M."/>
            <person name="Scaglione D."/>
            <person name="Liu Y."/>
            <person name="Zhang Q."/>
            <person name="Datson P."/>
            <person name="De Silva N."/>
            <person name="Gardiner S."/>
            <person name="Bassett H."/>
            <person name="Chagne D."/>
            <person name="Mccallum J."/>
            <person name="Dzierzon H."/>
            <person name="Deng C."/>
            <person name="Wang Y.-Y."/>
            <person name="Barron N."/>
            <person name="Manako K."/>
            <person name="Bowen J."/>
            <person name="Foster T."/>
            <person name="Erridge Z."/>
            <person name="Tiffin H."/>
            <person name="Waite C."/>
            <person name="Davies K."/>
            <person name="Grierson E."/>
            <person name="Laing W."/>
            <person name="Kirk R."/>
            <person name="Chen X."/>
            <person name="Wood M."/>
            <person name="Montefiori M."/>
            <person name="Brummell D."/>
            <person name="Schwinn K."/>
            <person name="Catanach A."/>
            <person name="Fullerton C."/>
            <person name="Li D."/>
            <person name="Meiyalaghan S."/>
            <person name="Nieuwenhuizen N."/>
            <person name="Read N."/>
            <person name="Prakash R."/>
            <person name="Hunter D."/>
            <person name="Zhang H."/>
            <person name="Mckenzie M."/>
            <person name="Knabel M."/>
            <person name="Harris A."/>
            <person name="Allan A."/>
            <person name="Chen A."/>
            <person name="Janssen B."/>
            <person name="Plunkett B."/>
            <person name="Dwamena C."/>
            <person name="Voogd C."/>
            <person name="Leif D."/>
            <person name="Lafferty D."/>
            <person name="Souleyre E."/>
            <person name="Varkonyi-Gasic E."/>
            <person name="Gambi F."/>
            <person name="Hanley J."/>
            <person name="Yao J.-L."/>
            <person name="Cheung J."/>
            <person name="David K."/>
            <person name="Warren B."/>
            <person name="Marsh K."/>
            <person name="Snowden K."/>
            <person name="Lin-Wang K."/>
            <person name="Brian L."/>
            <person name="Martinez-Sanchez M."/>
            <person name="Wang M."/>
            <person name="Ileperuma N."/>
            <person name="Macnee N."/>
            <person name="Campin R."/>
            <person name="Mcatee P."/>
            <person name="Drummond R."/>
            <person name="Espley R."/>
            <person name="Ireland H."/>
            <person name="Wu R."/>
            <person name="Atkinson R."/>
            <person name="Karunairetnam S."/>
            <person name="Bulley S."/>
            <person name="Chunkath S."/>
            <person name="Hanley Z."/>
            <person name="Storey R."/>
            <person name="Thrimawithana A."/>
            <person name="Thomson S."/>
            <person name="David C."/>
            <person name="Testolin R."/>
        </authorList>
    </citation>
    <scope>NUCLEOTIDE SEQUENCE [LARGE SCALE GENOMIC DNA]</scope>
    <source>
        <strain evidence="8">cv. Red5</strain>
        <tissue evidence="7">Young leaf</tissue>
    </source>
</reference>
<dbReference type="OMA" id="CIGNSAC"/>
<evidence type="ECO:0000256" key="4">
    <source>
        <dbReference type="SAM" id="SignalP"/>
    </source>
</evidence>
<comment type="caution">
    <text evidence="7">The sequence shown here is derived from an EMBL/GenBank/DDBJ whole genome shotgun (WGS) entry which is preliminary data.</text>
</comment>
<evidence type="ECO:0000256" key="3">
    <source>
        <dbReference type="RuleBase" id="RU003460"/>
    </source>
</evidence>
<dbReference type="PRINTS" id="PR01225">
    <property type="entry name" value="EXPANSNFAMLY"/>
</dbReference>
<dbReference type="GO" id="GO:0009653">
    <property type="term" value="P:anatomical structure morphogenesis"/>
    <property type="evidence" value="ECO:0007669"/>
    <property type="project" value="UniProtKB-ARBA"/>
</dbReference>
<evidence type="ECO:0000259" key="5">
    <source>
        <dbReference type="PROSITE" id="PS50842"/>
    </source>
</evidence>
<feature type="signal peptide" evidence="4">
    <location>
        <begin position="1"/>
        <end position="27"/>
    </location>
</feature>
<dbReference type="PRINTS" id="PR00829">
    <property type="entry name" value="LOLP1ALLERGN"/>
</dbReference>
<evidence type="ECO:0000313" key="7">
    <source>
        <dbReference type="EMBL" id="PSS35959.1"/>
    </source>
</evidence>
<dbReference type="Proteomes" id="UP000241394">
    <property type="component" value="Chromosome LG1"/>
</dbReference>
<protein>
    <submittedName>
        <fullName evidence="7">Expansin-B14 like</fullName>
    </submittedName>
</protein>
<dbReference type="Gene3D" id="2.60.40.760">
    <property type="entry name" value="Expansin, cellulose-binding-like domain"/>
    <property type="match status" value="1"/>
</dbReference>
<dbReference type="InterPro" id="IPR005795">
    <property type="entry name" value="LolPI"/>
</dbReference>